<sequence length="225" mass="25853">MHSFEGLEHALSLERFGRYLQWAGGDRTRALELYLYNTRVSEAFYTPLQMLEVALRNRIHDVLSARYGEFWFDEPRVLVGADMRKRIDEARTTLSRMRRPETPGRLVAALTFGFWTGLFGSDYETLWQRALYAIAQRDNGKGLRRKDFSAPIGKVRDLRNRIAHHEPILHEPLGERYASIVQLTRWLVPAGAQWCETYSVLPQVLAGAPTLVVEVKPAEPLDRGV</sequence>
<gene>
    <name evidence="1" type="ORF">IP93_03002</name>
</gene>
<dbReference type="EMBL" id="VLKP01000017">
    <property type="protein sequence ID" value="TWI06382.1"/>
    <property type="molecule type" value="Genomic_DNA"/>
</dbReference>
<dbReference type="RefSeq" id="WP_144817035.1">
    <property type="nucleotide sequence ID" value="NZ_VLKP01000017.1"/>
</dbReference>
<accession>A0A562LFI5</accession>
<dbReference type="AlphaFoldDB" id="A0A562LFI5"/>
<comment type="caution">
    <text evidence="1">The sequence shown here is derived from an EMBL/GenBank/DDBJ whole genome shotgun (WGS) entry which is preliminary data.</text>
</comment>
<evidence type="ECO:0000313" key="2">
    <source>
        <dbReference type="Proteomes" id="UP000316471"/>
    </source>
</evidence>
<name>A0A562LFI5_9GAMM</name>
<keyword evidence="2" id="KW-1185">Reference proteome</keyword>
<proteinExistence type="predicted"/>
<organism evidence="1 2">
    <name type="scientific">Aerolutibacter ruishenii</name>
    <dbReference type="NCBI Taxonomy" id="686800"/>
    <lineage>
        <taxon>Bacteria</taxon>
        <taxon>Pseudomonadati</taxon>
        <taxon>Pseudomonadota</taxon>
        <taxon>Gammaproteobacteria</taxon>
        <taxon>Lysobacterales</taxon>
        <taxon>Lysobacteraceae</taxon>
        <taxon>Aerolutibacter</taxon>
    </lineage>
</organism>
<evidence type="ECO:0000313" key="1">
    <source>
        <dbReference type="EMBL" id="TWI06382.1"/>
    </source>
</evidence>
<reference evidence="1 2" key="1">
    <citation type="journal article" date="2015" name="Stand. Genomic Sci.">
        <title>Genomic Encyclopedia of Bacterial and Archaeal Type Strains, Phase III: the genomes of soil and plant-associated and newly described type strains.</title>
        <authorList>
            <person name="Whitman W.B."/>
            <person name="Woyke T."/>
            <person name="Klenk H.P."/>
            <person name="Zhou Y."/>
            <person name="Lilburn T.G."/>
            <person name="Beck B.J."/>
            <person name="De Vos P."/>
            <person name="Vandamme P."/>
            <person name="Eisen J.A."/>
            <person name="Garrity G."/>
            <person name="Hugenholtz P."/>
            <person name="Kyrpides N.C."/>
        </authorList>
    </citation>
    <scope>NUCLEOTIDE SEQUENCE [LARGE SCALE GENOMIC DNA]</scope>
    <source>
        <strain evidence="1 2">CGMCC 1.10136</strain>
    </source>
</reference>
<dbReference type="Proteomes" id="UP000316471">
    <property type="component" value="Unassembled WGS sequence"/>
</dbReference>
<dbReference type="OrthoDB" id="9813050at2"/>
<protein>
    <submittedName>
        <fullName evidence="1">Abi-like protein</fullName>
    </submittedName>
</protein>